<sequence length="69" mass="8206">MKKHKIEEYEKLDMVRALISARIDYYQQKQGDKTFHQDIIEELECINSVVYAGLNSFLRKVVNETLDKE</sequence>
<name>A0A8S5PMG4_9CAUD</name>
<evidence type="ECO:0000313" key="1">
    <source>
        <dbReference type="EMBL" id="DAE08359.1"/>
    </source>
</evidence>
<protein>
    <submittedName>
        <fullName evidence="1">Uncharacterized protein</fullName>
    </submittedName>
</protein>
<reference evidence="1" key="1">
    <citation type="journal article" date="2021" name="Proc. Natl. Acad. Sci. U.S.A.">
        <title>A Catalog of Tens of Thousands of Viruses from Human Metagenomes Reveals Hidden Associations with Chronic Diseases.</title>
        <authorList>
            <person name="Tisza M.J."/>
            <person name="Buck C.B."/>
        </authorList>
    </citation>
    <scope>NUCLEOTIDE SEQUENCE</scope>
    <source>
        <strain evidence="1">CtOAf25</strain>
    </source>
</reference>
<proteinExistence type="predicted"/>
<accession>A0A8S5PMG4</accession>
<organism evidence="1">
    <name type="scientific">Podoviridae sp. ctOAf25</name>
    <dbReference type="NCBI Taxonomy" id="2825245"/>
    <lineage>
        <taxon>Viruses</taxon>
        <taxon>Duplodnaviria</taxon>
        <taxon>Heunggongvirae</taxon>
        <taxon>Uroviricota</taxon>
        <taxon>Caudoviricetes</taxon>
    </lineage>
</organism>
<dbReference type="EMBL" id="BK015468">
    <property type="protein sequence ID" value="DAE08359.1"/>
    <property type="molecule type" value="Genomic_DNA"/>
</dbReference>